<dbReference type="SUPFAM" id="SSF56349">
    <property type="entry name" value="DNA breaking-rejoining enzymes"/>
    <property type="match status" value="1"/>
</dbReference>
<comment type="function">
    <text evidence="1">Site-specific tyrosine recombinase, which acts by catalyzing the cutting and rejoining of the recombining DNA molecules.</text>
</comment>
<dbReference type="CDD" id="cd01189">
    <property type="entry name" value="INT_ICEBs1_C_like"/>
    <property type="match status" value="1"/>
</dbReference>
<dbReference type="InterPro" id="IPR011010">
    <property type="entry name" value="DNA_brk_join_enz"/>
</dbReference>
<evidence type="ECO:0000256" key="1">
    <source>
        <dbReference type="ARBA" id="ARBA00003283"/>
    </source>
</evidence>
<evidence type="ECO:0000256" key="4">
    <source>
        <dbReference type="ARBA" id="ARBA00023125"/>
    </source>
</evidence>
<dbReference type="Gene3D" id="1.10.443.10">
    <property type="entry name" value="Intergrase catalytic core"/>
    <property type="match status" value="1"/>
</dbReference>
<dbReference type="Proteomes" id="UP000586254">
    <property type="component" value="Unassembled WGS sequence"/>
</dbReference>
<dbReference type="RefSeq" id="WP_180493599.1">
    <property type="nucleotide sequence ID" value="NZ_JACCKS010000014.1"/>
</dbReference>
<evidence type="ECO:0000313" key="10">
    <source>
        <dbReference type="Proteomes" id="UP000586254"/>
    </source>
</evidence>
<evidence type="ECO:0000256" key="6">
    <source>
        <dbReference type="PROSITE-ProRule" id="PRU01248"/>
    </source>
</evidence>
<dbReference type="Gene3D" id="1.10.150.130">
    <property type="match status" value="1"/>
</dbReference>
<comment type="similarity">
    <text evidence="2">Belongs to the 'phage' integrase family.</text>
</comment>
<dbReference type="InterPro" id="IPR050090">
    <property type="entry name" value="Tyrosine_recombinase_XerCD"/>
</dbReference>
<evidence type="ECO:0000259" key="8">
    <source>
        <dbReference type="PROSITE" id="PS51900"/>
    </source>
</evidence>
<proteinExistence type="inferred from homology"/>
<dbReference type="InterPro" id="IPR044068">
    <property type="entry name" value="CB"/>
</dbReference>
<dbReference type="GO" id="GO:0006310">
    <property type="term" value="P:DNA recombination"/>
    <property type="evidence" value="ECO:0007669"/>
    <property type="project" value="UniProtKB-KW"/>
</dbReference>
<dbReference type="Pfam" id="PF00589">
    <property type="entry name" value="Phage_integrase"/>
    <property type="match status" value="1"/>
</dbReference>
<dbReference type="PROSITE" id="PS51900">
    <property type="entry name" value="CB"/>
    <property type="match status" value="1"/>
</dbReference>
<dbReference type="InterPro" id="IPR002104">
    <property type="entry name" value="Integrase_catalytic"/>
</dbReference>
<sequence>MYIYKRKDNRYEGRYENPFSRSKSGKSSVYGKTYGEVRKKLLKAQSEVAKWDSSNHPIRPKSSTTAFLRSWLENDIMIGVKDSTFNTYLDYLEKHISPYFKKTELQDLDRQSIQTFCNYLYREGRLDKTGGLSPSSVKDIYGLLSRAFTQAVKDGILPTNPCEGVKLPIARNELEILSLFEQHQLVAYMNFNKHPNNVGIYLGLYAGLRIGEICGLRWGDLDLQDGRITIQRSIRRTTNRIGSGKKRTQIKIDTPKSSHSARCFFLPEDLRTYLLALKKELPDNECEDGRYILKGRNGKYLDPRTLYAFYKKILKKAQLPQYTFHALRHTFATRSQERGMDISTLSQILGHKDSAFTLRRYGHATEENKRIQINKLNDGMIFASDKNIA</sequence>
<dbReference type="InterPro" id="IPR004107">
    <property type="entry name" value="Integrase_SAM-like_N"/>
</dbReference>
<dbReference type="AlphaFoldDB" id="A0A853JQT5"/>
<comment type="caution">
    <text evidence="9">The sequence shown here is derived from an EMBL/GenBank/DDBJ whole genome shotgun (WGS) entry which is preliminary data.</text>
</comment>
<keyword evidence="5" id="KW-0233">DNA recombination</keyword>
<dbReference type="GO" id="GO:0015074">
    <property type="term" value="P:DNA integration"/>
    <property type="evidence" value="ECO:0007669"/>
    <property type="project" value="UniProtKB-KW"/>
</dbReference>
<dbReference type="PANTHER" id="PTHR30349">
    <property type="entry name" value="PHAGE INTEGRASE-RELATED"/>
    <property type="match status" value="1"/>
</dbReference>
<organism evidence="9 10">
    <name type="scientific">Eubacterium callanderi</name>
    <dbReference type="NCBI Taxonomy" id="53442"/>
    <lineage>
        <taxon>Bacteria</taxon>
        <taxon>Bacillati</taxon>
        <taxon>Bacillota</taxon>
        <taxon>Clostridia</taxon>
        <taxon>Eubacteriales</taxon>
        <taxon>Eubacteriaceae</taxon>
        <taxon>Eubacterium</taxon>
    </lineage>
</organism>
<name>A0A853JQT5_9FIRM</name>
<keyword evidence="3" id="KW-0229">DNA integration</keyword>
<feature type="domain" description="Core-binding (CB)" evidence="8">
    <location>
        <begin position="63"/>
        <end position="152"/>
    </location>
</feature>
<reference evidence="9 10" key="1">
    <citation type="submission" date="2020-07" db="EMBL/GenBank/DDBJ databases">
        <title>Organ Donor 1.</title>
        <authorList>
            <person name="Marsh A.J."/>
            <person name="Azcarate-Peril M.A."/>
        </authorList>
    </citation>
    <scope>NUCLEOTIDE SEQUENCE [LARGE SCALE GENOMIC DNA]</scope>
    <source>
        <strain evidence="9 10">AMC0717</strain>
    </source>
</reference>
<dbReference type="InterPro" id="IPR010998">
    <property type="entry name" value="Integrase_recombinase_N"/>
</dbReference>
<evidence type="ECO:0000259" key="7">
    <source>
        <dbReference type="PROSITE" id="PS51898"/>
    </source>
</evidence>
<dbReference type="InterPro" id="IPR013762">
    <property type="entry name" value="Integrase-like_cat_sf"/>
</dbReference>
<dbReference type="EMBL" id="JACCKS010000014">
    <property type="protein sequence ID" value="NZA38912.1"/>
    <property type="molecule type" value="Genomic_DNA"/>
</dbReference>
<evidence type="ECO:0000313" key="9">
    <source>
        <dbReference type="EMBL" id="NZA38912.1"/>
    </source>
</evidence>
<keyword evidence="4 6" id="KW-0238">DNA-binding</keyword>
<evidence type="ECO:0000256" key="3">
    <source>
        <dbReference type="ARBA" id="ARBA00022908"/>
    </source>
</evidence>
<gene>
    <name evidence="9" type="ORF">H0N91_12440</name>
</gene>
<dbReference type="Pfam" id="PF14659">
    <property type="entry name" value="Phage_int_SAM_3"/>
    <property type="match status" value="1"/>
</dbReference>
<dbReference type="GO" id="GO:0003677">
    <property type="term" value="F:DNA binding"/>
    <property type="evidence" value="ECO:0007669"/>
    <property type="project" value="UniProtKB-UniRule"/>
</dbReference>
<evidence type="ECO:0000256" key="5">
    <source>
        <dbReference type="ARBA" id="ARBA00023172"/>
    </source>
</evidence>
<evidence type="ECO:0000256" key="2">
    <source>
        <dbReference type="ARBA" id="ARBA00008857"/>
    </source>
</evidence>
<dbReference type="PANTHER" id="PTHR30349:SF41">
    <property type="entry name" value="INTEGRASE_RECOMBINASE PROTEIN MJ0367-RELATED"/>
    <property type="match status" value="1"/>
</dbReference>
<protein>
    <submittedName>
        <fullName evidence="9">Site-specific integrase</fullName>
    </submittedName>
</protein>
<feature type="domain" description="Tyr recombinase" evidence="7">
    <location>
        <begin position="172"/>
        <end position="374"/>
    </location>
</feature>
<accession>A0A853JQT5</accession>
<dbReference type="PROSITE" id="PS51898">
    <property type="entry name" value="TYR_RECOMBINASE"/>
    <property type="match status" value="1"/>
</dbReference>